<dbReference type="GeneID" id="64704705"/>
<gene>
    <name evidence="2" type="ORF">F5147DRAFT_780402</name>
</gene>
<sequence length="1111" mass="124711">MSVFEPKTVLTLLKTSTAVSPLEKNTFEKKWRVSVEKRVSTWNEARSHMNNPRPQFQLQWESEIVEYVQFLWEKTRTRSKKGEPSKLGVNVPLLGPRFLPPSYLHVQKRSGGGAIEPTMQYLKPLNIVHPFYYPQLGQCPRCGSDKDTAWEGWTSKGARELHGLFCEEAALGTQLRCNRCKESSKAKTRGDTASGMVAGIEGYCFATTSAMYWKGWEHWRIPHESRAQQVVSDLTYSTAAGGLPIFFYRCALTRDLFDLLIELWPSSTSAGLEECVRQLHLFKHKRRMLEYLEAVRARECQNDSKNSLGNYFNSGVTSGTCLQAFSAPDDTLGYSDKSVSRDTITEIESANYLKSLSAICASLDNTFKATNKATLTNKDGQKTKEIKGGILTVLNEGNEIISWRFCQMRTNAEIAELLLGLKHRHDVLGLPQPKMMVADNCCHIRGAVASAMPETEAKLDVWHFSARYVAAILNASKSPFRSAIAADISGAILKMHAEHGRPAEYWDRREQEQRLLAAFEKWAEKGVWSAAAQKVHQEQLKHVRKGCLERSDQHLRSDGSRVEGTHKGWNSLQRAQPSGIVMLTALGHDFVLRCNIRVAFSRRQMTPFVEFTHGSHHIQLSNHVAKLYNRLREKGTQLLPLLPELPDVDSGETFGLVASDNATTFGGLLIKEETLDAELAHNFEVHTDSFTGGTVDFATEASRSIMIEDWQIDPALLDQPAAQLPRTMTASNTNTLPAEVAPPSLIKRKAICISPNSDDKSNGGSATTKRPRTLGPASTKTLDGYFASGRLLTWHGEPPSTAAGEVASPFSPPTNDTHPKAASAQAGNNNPPITPNQRYTGINEAGQTRSQCLFSIATGIDPRSLTFQNSDEFYLFMNMRAEFKWLSYQMTSKRWVLATEEYNHRLVEKMGQSIIQKNPQALLRALGDIEPKLMNRIIKDEYTSKRNNETFWRHHCSVVPLVKEERGKKPRKAQTCSRCQTIMYPGPENSPLNHKRGYCADGVKQVSKSGEDLPPWPQPQGLFSEGRTFHPHAFLLAVQRVFMQGPGEMDLLETEAFAKLLASRTEIREDGAVLFQLFTNFVVDPSTPRERIVTHNDKQWLRINFLQQQQL</sequence>
<accession>A0A9P7EVB7</accession>
<evidence type="ECO:0000313" key="2">
    <source>
        <dbReference type="EMBL" id="KAG2090217.1"/>
    </source>
</evidence>
<feature type="region of interest" description="Disordered" evidence="1">
    <location>
        <begin position="753"/>
        <end position="780"/>
    </location>
</feature>
<proteinExistence type="predicted"/>
<dbReference type="EMBL" id="JABBWM010000105">
    <property type="protein sequence ID" value="KAG2090217.1"/>
    <property type="molecule type" value="Genomic_DNA"/>
</dbReference>
<feature type="compositionally biased region" description="Polar residues" evidence="1">
    <location>
        <begin position="825"/>
        <end position="840"/>
    </location>
</feature>
<comment type="caution">
    <text evidence="2">The sequence shown here is derived from an EMBL/GenBank/DDBJ whole genome shotgun (WGS) entry which is preliminary data.</text>
</comment>
<organism evidence="2 3">
    <name type="scientific">Suillus discolor</name>
    <dbReference type="NCBI Taxonomy" id="1912936"/>
    <lineage>
        <taxon>Eukaryota</taxon>
        <taxon>Fungi</taxon>
        <taxon>Dikarya</taxon>
        <taxon>Basidiomycota</taxon>
        <taxon>Agaricomycotina</taxon>
        <taxon>Agaricomycetes</taxon>
        <taxon>Agaricomycetidae</taxon>
        <taxon>Boletales</taxon>
        <taxon>Suillineae</taxon>
        <taxon>Suillaceae</taxon>
        <taxon>Suillus</taxon>
    </lineage>
</organism>
<name>A0A9P7EVB7_9AGAM</name>
<evidence type="ECO:0000313" key="3">
    <source>
        <dbReference type="Proteomes" id="UP000823399"/>
    </source>
</evidence>
<dbReference type="Proteomes" id="UP000823399">
    <property type="component" value="Unassembled WGS sequence"/>
</dbReference>
<protein>
    <submittedName>
        <fullName evidence="2">Uncharacterized protein</fullName>
    </submittedName>
</protein>
<dbReference type="OrthoDB" id="2638305at2759"/>
<keyword evidence="3" id="KW-1185">Reference proteome</keyword>
<dbReference type="AlphaFoldDB" id="A0A9P7EVB7"/>
<evidence type="ECO:0000256" key="1">
    <source>
        <dbReference type="SAM" id="MobiDB-lite"/>
    </source>
</evidence>
<reference evidence="2" key="1">
    <citation type="journal article" date="2020" name="New Phytol.">
        <title>Comparative genomics reveals dynamic genome evolution in host specialist ectomycorrhizal fungi.</title>
        <authorList>
            <person name="Lofgren L.A."/>
            <person name="Nguyen N.H."/>
            <person name="Vilgalys R."/>
            <person name="Ruytinx J."/>
            <person name="Liao H.L."/>
            <person name="Branco S."/>
            <person name="Kuo A."/>
            <person name="LaButti K."/>
            <person name="Lipzen A."/>
            <person name="Andreopoulos W."/>
            <person name="Pangilinan J."/>
            <person name="Riley R."/>
            <person name="Hundley H."/>
            <person name="Na H."/>
            <person name="Barry K."/>
            <person name="Grigoriev I.V."/>
            <person name="Stajich J.E."/>
            <person name="Kennedy P.G."/>
        </authorList>
    </citation>
    <scope>NUCLEOTIDE SEQUENCE</scope>
    <source>
        <strain evidence="2">FC423</strain>
    </source>
</reference>
<dbReference type="RefSeq" id="XP_041286164.1">
    <property type="nucleotide sequence ID" value="XM_041442446.1"/>
</dbReference>
<feature type="region of interest" description="Disordered" evidence="1">
    <location>
        <begin position="797"/>
        <end position="840"/>
    </location>
</feature>